<keyword evidence="1 3" id="KW-0808">Transferase</keyword>
<organism evidence="3 4">
    <name type="scientific">Campylobacter portucalensis</name>
    <dbReference type="NCBI Taxonomy" id="2608384"/>
    <lineage>
        <taxon>Bacteria</taxon>
        <taxon>Pseudomonadati</taxon>
        <taxon>Campylobacterota</taxon>
        <taxon>Epsilonproteobacteria</taxon>
        <taxon>Campylobacterales</taxon>
        <taxon>Campylobacteraceae</taxon>
        <taxon>Campylobacter</taxon>
    </lineage>
</organism>
<name>A0A6L5WID8_9BACT</name>
<accession>A0A6L5WID8</accession>
<dbReference type="GO" id="GO:0008897">
    <property type="term" value="F:holo-[acyl-carrier-protein] synthase activity"/>
    <property type="evidence" value="ECO:0007669"/>
    <property type="project" value="InterPro"/>
</dbReference>
<proteinExistence type="predicted"/>
<reference evidence="3 4" key="1">
    <citation type="submission" date="2019-09" db="EMBL/GenBank/DDBJ databases">
        <authorList>
            <person name="Silva M."/>
            <person name="Pereira G."/>
            <person name="Lopes-Da-Costa L."/>
            <person name="Silva E."/>
        </authorList>
    </citation>
    <scope>NUCLEOTIDE SEQUENCE [LARGE SCALE GENOMIC DNA]</scope>
    <source>
        <strain evidence="3 4">FMV-PI01</strain>
    </source>
</reference>
<dbReference type="InterPro" id="IPR008278">
    <property type="entry name" value="4-PPantetheinyl_Trfase_dom"/>
</dbReference>
<reference evidence="3 4" key="2">
    <citation type="submission" date="2020-03" db="EMBL/GenBank/DDBJ databases">
        <title>Campylobacter portucalensis sp. nov., a new species of Campylobacter isolated from the reproductive tract of bulls.</title>
        <authorList>
            <person name="Silva M.F."/>
            <person name="Pereira G."/>
            <person name="Carneiro C."/>
            <person name="Hemphill A."/>
            <person name="Mateus L."/>
            <person name="Lopes-Da-Costa L."/>
            <person name="Silva E."/>
        </authorList>
    </citation>
    <scope>NUCLEOTIDE SEQUENCE [LARGE SCALE GENOMIC DNA]</scope>
    <source>
        <strain evidence="3 4">FMV-PI01</strain>
    </source>
</reference>
<evidence type="ECO:0000259" key="2">
    <source>
        <dbReference type="Pfam" id="PF01648"/>
    </source>
</evidence>
<dbReference type="RefSeq" id="WP_154570963.1">
    <property type="nucleotide sequence ID" value="NZ_VWSJ01000023.1"/>
</dbReference>
<dbReference type="Gene3D" id="3.90.470.20">
    <property type="entry name" value="4'-phosphopantetheinyl transferase domain"/>
    <property type="match status" value="2"/>
</dbReference>
<comment type="caution">
    <text evidence="3">The sequence shown here is derived from an EMBL/GenBank/DDBJ whole genome shotgun (WGS) entry which is preliminary data.</text>
</comment>
<dbReference type="Pfam" id="PF01648">
    <property type="entry name" value="ACPS"/>
    <property type="match status" value="1"/>
</dbReference>
<dbReference type="Proteomes" id="UP000476338">
    <property type="component" value="Unassembled WGS sequence"/>
</dbReference>
<evidence type="ECO:0000256" key="1">
    <source>
        <dbReference type="ARBA" id="ARBA00022679"/>
    </source>
</evidence>
<dbReference type="InterPro" id="IPR037143">
    <property type="entry name" value="4-PPantetheinyl_Trfase_dom_sf"/>
</dbReference>
<feature type="domain" description="4'-phosphopantetheinyl transferase" evidence="2">
    <location>
        <begin position="74"/>
        <end position="140"/>
    </location>
</feature>
<evidence type="ECO:0000313" key="4">
    <source>
        <dbReference type="Proteomes" id="UP000476338"/>
    </source>
</evidence>
<dbReference type="GO" id="GO:0000287">
    <property type="term" value="F:magnesium ion binding"/>
    <property type="evidence" value="ECO:0007669"/>
    <property type="project" value="InterPro"/>
</dbReference>
<dbReference type="EMBL" id="VWSJ01000023">
    <property type="protein sequence ID" value="MSN96696.1"/>
    <property type="molecule type" value="Genomic_DNA"/>
</dbReference>
<dbReference type="AlphaFoldDB" id="A0A6L5WID8"/>
<evidence type="ECO:0000313" key="3">
    <source>
        <dbReference type="EMBL" id="MSN96696.1"/>
    </source>
</evidence>
<gene>
    <name evidence="3" type="ORF">F1B92_05900</name>
</gene>
<sequence>MKNQIYLYFGNKTDKISFKNLDRRDKRRVKKSPNLIKNPSFLSSRWLKFKLKKRDIFISHKSKFSVIGISKKKIGIDMEELKSRNFNSIVEFCFTQEEKNFFYDCDDKILTFYKIFTTKEAILKYKNLNFSDFKKVSYFDNDIYKFHIKKFNFLITVVF</sequence>
<protein>
    <submittedName>
        <fullName evidence="3">4'-phosphopantetheinyl transferase superfamily protein</fullName>
    </submittedName>
</protein>
<keyword evidence="4" id="KW-1185">Reference proteome</keyword>
<dbReference type="SUPFAM" id="SSF56214">
    <property type="entry name" value="4'-phosphopantetheinyl transferase"/>
    <property type="match status" value="1"/>
</dbReference>